<organism evidence="2 3">
    <name type="scientific">Elsinoe australis</name>
    <dbReference type="NCBI Taxonomy" id="40998"/>
    <lineage>
        <taxon>Eukaryota</taxon>
        <taxon>Fungi</taxon>
        <taxon>Dikarya</taxon>
        <taxon>Ascomycota</taxon>
        <taxon>Pezizomycotina</taxon>
        <taxon>Dothideomycetes</taxon>
        <taxon>Dothideomycetidae</taxon>
        <taxon>Myriangiales</taxon>
        <taxon>Elsinoaceae</taxon>
        <taxon>Elsinoe</taxon>
    </lineage>
</organism>
<feature type="compositionally biased region" description="Low complexity" evidence="1">
    <location>
        <begin position="64"/>
        <end position="74"/>
    </location>
</feature>
<feature type="region of interest" description="Disordered" evidence="1">
    <location>
        <begin position="459"/>
        <end position="486"/>
    </location>
</feature>
<accession>A0A2P8A2U7</accession>
<feature type="compositionally biased region" description="Gly residues" evidence="1">
    <location>
        <begin position="459"/>
        <end position="472"/>
    </location>
</feature>
<evidence type="ECO:0000313" key="2">
    <source>
        <dbReference type="EMBL" id="PSK54777.1"/>
    </source>
</evidence>
<dbReference type="AlphaFoldDB" id="A0A2P8A2U7"/>
<gene>
    <name evidence="2" type="ORF">B9Z65_3866</name>
</gene>
<feature type="compositionally biased region" description="Basic and acidic residues" evidence="1">
    <location>
        <begin position="51"/>
        <end position="60"/>
    </location>
</feature>
<feature type="compositionally biased region" description="Polar residues" evidence="1">
    <location>
        <begin position="29"/>
        <end position="46"/>
    </location>
</feature>
<keyword evidence="3" id="KW-1185">Reference proteome</keyword>
<feature type="region of interest" description="Disordered" evidence="1">
    <location>
        <begin position="139"/>
        <end position="174"/>
    </location>
</feature>
<dbReference type="EMBL" id="NHZQ01000072">
    <property type="protein sequence ID" value="PSK54777.1"/>
    <property type="molecule type" value="Genomic_DNA"/>
</dbReference>
<feature type="compositionally biased region" description="Polar residues" evidence="1">
    <location>
        <begin position="1"/>
        <end position="18"/>
    </location>
</feature>
<evidence type="ECO:0000256" key="1">
    <source>
        <dbReference type="SAM" id="MobiDB-lite"/>
    </source>
</evidence>
<feature type="region of interest" description="Disordered" evidence="1">
    <location>
        <begin position="1"/>
        <end position="100"/>
    </location>
</feature>
<evidence type="ECO:0000313" key="3">
    <source>
        <dbReference type="Proteomes" id="UP000243723"/>
    </source>
</evidence>
<sequence>MSNINEANELSSEQTGLDTQALPGHFPNAPNQSSGHITSGSDSESPNVADDASRHTRNQDQHITSSEAETSATTIGHDNYEGQDTSCNSSHSGNHADEQSHSIFDTSAPAQDVNEQSTATDSASDLQELLHEHFDNNATANYSHQSSNTEQATNTHAEPSHHHDADEHDTTPNSDYIDHLIAQARSAISEFKLAPFTNPSTPETNLPEIRPLTRNTKLGRAQTWLTTIKRHSPPCARYIGAKLIAQTNKEITTHQLLVTVFLALHKHGLTRHFAPFATFLPDSWKQGSVGEVGRVVRGVVDMLAHAKRIGWAAVREEERIAKEARRASTSENGPAPACAPLHRLQLFTFKILKVVDCVGGRTTRSAAPSPEERRGPEQGRGQGQGEAPRPATPSAPHVPGGIGHRLTALRAVHGAAHVPGPSVRRSARVRVRGGAGGGAGVGAGQGGCGRGVDVGRGDVGGDAGGGVGGGAGVAAREEGGQGGPRFRVDLGAHIARVRAEMDAGRMARGAGRVELVSSMEVNKEVLGRLKAEVEAGRGGAQG</sequence>
<feature type="compositionally biased region" description="Basic and acidic residues" evidence="1">
    <location>
        <begin position="158"/>
        <end position="170"/>
    </location>
</feature>
<reference evidence="2 3" key="1">
    <citation type="submission" date="2017-05" db="EMBL/GenBank/DDBJ databases">
        <title>Draft genome sequence of Elsinoe australis.</title>
        <authorList>
            <person name="Cheng Q."/>
        </authorList>
    </citation>
    <scope>NUCLEOTIDE SEQUENCE [LARGE SCALE GENOMIC DNA]</scope>
    <source>
        <strain evidence="2 3">NL1</strain>
    </source>
</reference>
<protein>
    <submittedName>
        <fullName evidence="2">Uncharacterized protein</fullName>
    </submittedName>
</protein>
<proteinExistence type="predicted"/>
<name>A0A2P8A2U7_9PEZI</name>
<feature type="compositionally biased region" description="Polar residues" evidence="1">
    <location>
        <begin position="82"/>
        <end position="93"/>
    </location>
</feature>
<feature type="region of interest" description="Disordered" evidence="1">
    <location>
        <begin position="361"/>
        <end position="402"/>
    </location>
</feature>
<feature type="compositionally biased region" description="Polar residues" evidence="1">
    <location>
        <begin position="139"/>
        <end position="157"/>
    </location>
</feature>
<comment type="caution">
    <text evidence="2">The sequence shown here is derived from an EMBL/GenBank/DDBJ whole genome shotgun (WGS) entry which is preliminary data.</text>
</comment>
<dbReference type="Proteomes" id="UP000243723">
    <property type="component" value="Unassembled WGS sequence"/>
</dbReference>